<comment type="caution">
    <text evidence="1">The sequence shown here is derived from an EMBL/GenBank/DDBJ whole genome shotgun (WGS) entry which is preliminary data.</text>
</comment>
<accession>A0A0P9FD54</accession>
<gene>
    <name evidence="1" type="ORF">SE17_02620</name>
</gene>
<name>A0A0P9FD54_9CHLR</name>
<evidence type="ECO:0000313" key="2">
    <source>
        <dbReference type="Proteomes" id="UP000050509"/>
    </source>
</evidence>
<dbReference type="Proteomes" id="UP000050509">
    <property type="component" value="Unassembled WGS sequence"/>
</dbReference>
<proteinExistence type="predicted"/>
<dbReference type="EMBL" id="LJCR01000031">
    <property type="protein sequence ID" value="KPV54615.1"/>
    <property type="molecule type" value="Genomic_DNA"/>
</dbReference>
<evidence type="ECO:0000313" key="1">
    <source>
        <dbReference type="EMBL" id="KPV54615.1"/>
    </source>
</evidence>
<organism evidence="1 2">
    <name type="scientific">Kouleothrix aurantiaca</name>
    <dbReference type="NCBI Taxonomy" id="186479"/>
    <lineage>
        <taxon>Bacteria</taxon>
        <taxon>Bacillati</taxon>
        <taxon>Chloroflexota</taxon>
        <taxon>Chloroflexia</taxon>
        <taxon>Chloroflexales</taxon>
        <taxon>Roseiflexineae</taxon>
        <taxon>Roseiflexaceae</taxon>
        <taxon>Kouleothrix</taxon>
    </lineage>
</organism>
<reference evidence="1 2" key="1">
    <citation type="submission" date="2015-09" db="EMBL/GenBank/DDBJ databases">
        <title>Draft genome sequence of Kouleothrix aurantiaca JCM 19913.</title>
        <authorList>
            <person name="Hemp J."/>
        </authorList>
    </citation>
    <scope>NUCLEOTIDE SEQUENCE [LARGE SCALE GENOMIC DNA]</scope>
    <source>
        <strain evidence="1 2">COM-B</strain>
    </source>
</reference>
<sequence length="216" mass="24066">MRRTYCSETLIKPDHVDVDRIDTRGATTFFVADTRIYAGYFAPELSAWLVGWAPADFDGREVAAWAQARDGAEIAWTRDAFQPAACVDGEIAAWRTRTPGYTYLLDHPKGRDGLWPAIPIAEAAVGTTIRHPENSLALAFRRPLDAAEIAQLCDRARFFVRHFVRPAEIRLDINERIVALGIDDIFRAPDEPIELLGFRIITIAANGTRSVETSPA</sequence>
<keyword evidence="2" id="KW-1185">Reference proteome</keyword>
<dbReference type="AlphaFoldDB" id="A0A0P9FD54"/>
<protein>
    <submittedName>
        <fullName evidence="1">Uncharacterized protein</fullName>
    </submittedName>
</protein>